<dbReference type="PANTHER" id="PTHR38009">
    <property type="entry name" value="CONSERVED HYPOTHETICAL PHAGE TAIL PROTEIN"/>
    <property type="match status" value="1"/>
</dbReference>
<dbReference type="OrthoDB" id="73314at2"/>
<comment type="caution">
    <text evidence="1">The sequence shown here is derived from an EMBL/GenBank/DDBJ whole genome shotgun (WGS) entry which is preliminary data.</text>
</comment>
<keyword evidence="2" id="KW-1185">Reference proteome</keyword>
<dbReference type="InterPro" id="IPR010667">
    <property type="entry name" value="Phage_T4_Gp19"/>
</dbReference>
<dbReference type="EMBL" id="JTDW01000002">
    <property type="protein sequence ID" value="KJD36850.1"/>
    <property type="molecule type" value="Genomic_DNA"/>
</dbReference>
<organism evidence="1 2">
    <name type="scientific">Neotamlana sedimentorum</name>
    <dbReference type="NCBI Taxonomy" id="1435349"/>
    <lineage>
        <taxon>Bacteria</taxon>
        <taxon>Pseudomonadati</taxon>
        <taxon>Bacteroidota</taxon>
        <taxon>Flavobacteriia</taxon>
        <taxon>Flavobacteriales</taxon>
        <taxon>Flavobacteriaceae</taxon>
        <taxon>Neotamlana</taxon>
    </lineage>
</organism>
<evidence type="ECO:0008006" key="3">
    <source>
        <dbReference type="Google" id="ProtNLM"/>
    </source>
</evidence>
<name>A0A0D7WCF9_9FLAO</name>
<proteinExistence type="predicted"/>
<sequence length="142" mass="16165">MSKYPLSTNRFTVNWGGNRIGVSEVIGLSLEIEPIQYTEGSFVTNGPILMPGQQKKNTIILKRGVIKNDNDYYDWINSAIGNTIERRDITISLLNENKEPEITWKLANAFPIKLQWSDLKASTNEPAMEILEIVYENIHLVN</sequence>
<evidence type="ECO:0000313" key="2">
    <source>
        <dbReference type="Proteomes" id="UP000032578"/>
    </source>
</evidence>
<dbReference type="InterPro" id="IPR011747">
    <property type="entry name" value="CHP02241"/>
</dbReference>
<dbReference type="NCBIfam" id="TIGR02241">
    <property type="entry name" value="conserved hypothetical phage tail region protein"/>
    <property type="match status" value="1"/>
</dbReference>
<reference evidence="1 2" key="1">
    <citation type="submission" date="2014-11" db="EMBL/GenBank/DDBJ databases">
        <title>Tamlana sedimentorum sp. nov., isolated from shallow sand sediments of the Sea of Japan.</title>
        <authorList>
            <person name="Romanenko L.A."/>
        </authorList>
    </citation>
    <scope>NUCLEOTIDE SEQUENCE [LARGE SCALE GENOMIC DNA]</scope>
    <source>
        <strain evidence="1 2">JCM 19808</strain>
    </source>
</reference>
<gene>
    <name evidence="1" type="ORF">PW52_04255</name>
</gene>
<dbReference type="PANTHER" id="PTHR38009:SF1">
    <property type="entry name" value="CONSERVED HYPOTHETICAL PHAGE TAIL PROTEIN"/>
    <property type="match status" value="1"/>
</dbReference>
<dbReference type="GO" id="GO:0005198">
    <property type="term" value="F:structural molecule activity"/>
    <property type="evidence" value="ECO:0007669"/>
    <property type="project" value="InterPro"/>
</dbReference>
<dbReference type="STRING" id="1435349.PW52_04255"/>
<accession>A0A0D7WCF9</accession>
<dbReference type="PATRIC" id="fig|1435349.4.peg.1557"/>
<protein>
    <recommendedName>
        <fullName evidence="3">Phage tail protein</fullName>
    </recommendedName>
</protein>
<dbReference type="RefSeq" id="WP_044631664.1">
    <property type="nucleotide sequence ID" value="NZ_JTDW01000002.1"/>
</dbReference>
<dbReference type="Proteomes" id="UP000032578">
    <property type="component" value="Unassembled WGS sequence"/>
</dbReference>
<evidence type="ECO:0000313" key="1">
    <source>
        <dbReference type="EMBL" id="KJD36850.1"/>
    </source>
</evidence>
<dbReference type="AlphaFoldDB" id="A0A0D7WCF9"/>
<dbReference type="Pfam" id="PF06841">
    <property type="entry name" value="Phage_T4_gp19"/>
    <property type="match status" value="1"/>
</dbReference>